<proteinExistence type="predicted"/>
<evidence type="ECO:0000313" key="2">
    <source>
        <dbReference type="EMBL" id="GBN34906.1"/>
    </source>
</evidence>
<organism evidence="2 3">
    <name type="scientific">Araneus ventricosus</name>
    <name type="common">Orbweaver spider</name>
    <name type="synonym">Epeira ventricosa</name>
    <dbReference type="NCBI Taxonomy" id="182803"/>
    <lineage>
        <taxon>Eukaryota</taxon>
        <taxon>Metazoa</taxon>
        <taxon>Ecdysozoa</taxon>
        <taxon>Arthropoda</taxon>
        <taxon>Chelicerata</taxon>
        <taxon>Arachnida</taxon>
        <taxon>Araneae</taxon>
        <taxon>Araneomorphae</taxon>
        <taxon>Entelegynae</taxon>
        <taxon>Araneoidea</taxon>
        <taxon>Araneidae</taxon>
        <taxon>Araneus</taxon>
    </lineage>
</organism>
<dbReference type="EMBL" id="BGPR01008608">
    <property type="protein sequence ID" value="GBN34906.1"/>
    <property type="molecule type" value="Genomic_DNA"/>
</dbReference>
<comment type="caution">
    <text evidence="2">The sequence shown here is derived from an EMBL/GenBank/DDBJ whole genome shotgun (WGS) entry which is preliminary data.</text>
</comment>
<name>A0A4Y2NAN8_ARAVE</name>
<gene>
    <name evidence="2" type="ORF">AVEN_134835_1</name>
</gene>
<accession>A0A4Y2NAN8</accession>
<feature type="region of interest" description="Disordered" evidence="1">
    <location>
        <begin position="1"/>
        <end position="21"/>
    </location>
</feature>
<feature type="compositionally biased region" description="Polar residues" evidence="1">
    <location>
        <begin position="10"/>
        <end position="21"/>
    </location>
</feature>
<dbReference type="Proteomes" id="UP000499080">
    <property type="component" value="Unassembled WGS sequence"/>
</dbReference>
<keyword evidence="3" id="KW-1185">Reference proteome</keyword>
<protein>
    <submittedName>
        <fullName evidence="2">Uncharacterized protein</fullName>
    </submittedName>
</protein>
<sequence length="113" mass="12663">MKCADPTDLGNAQTQRDGLPNASTAMVAHIRPTSQDAQRTLGMLSEEPFWYAWKCLGHLQQSSPRLKCPQLPRTKSQAPNLSQDLFNLSKCETQPKKFSSKQMSQMMSSMMNS</sequence>
<reference evidence="2 3" key="1">
    <citation type="journal article" date="2019" name="Sci. Rep.">
        <title>Orb-weaving spider Araneus ventricosus genome elucidates the spidroin gene catalogue.</title>
        <authorList>
            <person name="Kono N."/>
            <person name="Nakamura H."/>
            <person name="Ohtoshi R."/>
            <person name="Moran D.A.P."/>
            <person name="Shinohara A."/>
            <person name="Yoshida Y."/>
            <person name="Fujiwara M."/>
            <person name="Mori M."/>
            <person name="Tomita M."/>
            <person name="Arakawa K."/>
        </authorList>
    </citation>
    <scope>NUCLEOTIDE SEQUENCE [LARGE SCALE GENOMIC DNA]</scope>
</reference>
<dbReference type="AlphaFoldDB" id="A0A4Y2NAN8"/>
<evidence type="ECO:0000313" key="3">
    <source>
        <dbReference type="Proteomes" id="UP000499080"/>
    </source>
</evidence>
<evidence type="ECO:0000256" key="1">
    <source>
        <dbReference type="SAM" id="MobiDB-lite"/>
    </source>
</evidence>